<dbReference type="Pfam" id="PF01457">
    <property type="entry name" value="Peptidase_M8"/>
    <property type="match status" value="1"/>
</dbReference>
<comment type="cofactor">
    <cofactor evidence="7">
        <name>Zn(2+)</name>
        <dbReference type="ChEBI" id="CHEBI:29105"/>
    </cofactor>
    <text evidence="7">Binds 1 zinc ion per subunit.</text>
</comment>
<dbReference type="Proteomes" id="UP000001542">
    <property type="component" value="Unassembled WGS sequence"/>
</dbReference>
<comment type="similarity">
    <text evidence="1">Belongs to the peptidase M8 family.</text>
</comment>
<dbReference type="PANTHER" id="PTHR10942">
    <property type="entry name" value="LEISHMANOLYSIN-LIKE PEPTIDASE"/>
    <property type="match status" value="1"/>
</dbReference>
<dbReference type="GO" id="GO:0007155">
    <property type="term" value="P:cell adhesion"/>
    <property type="evidence" value="ECO:0007669"/>
    <property type="project" value="InterPro"/>
</dbReference>
<dbReference type="InterPro" id="IPR001577">
    <property type="entry name" value="Peptidase_M8"/>
</dbReference>
<accession>A2EQK6</accession>
<dbReference type="AlphaFoldDB" id="A2EQK6"/>
<dbReference type="SUPFAM" id="SSF55486">
    <property type="entry name" value="Metalloproteases ('zincins'), catalytic domain"/>
    <property type="match status" value="1"/>
</dbReference>
<name>A2EQK6_TRIV3</name>
<keyword evidence="2" id="KW-0645">Protease</keyword>
<feature type="binding site" evidence="7">
    <location>
        <position position="198"/>
    </location>
    <ligand>
        <name>Zn(2+)</name>
        <dbReference type="ChEBI" id="CHEBI:29105"/>
        <note>catalytic</note>
    </ligand>
</feature>
<evidence type="ECO:0000256" key="2">
    <source>
        <dbReference type="ARBA" id="ARBA00022670"/>
    </source>
</evidence>
<keyword evidence="10" id="KW-1185">Reference proteome</keyword>
<sequence length="590" mass="67229">MLISLISFASSGNFKSISNQADYSLKRQSLEEDLSSISFQKIRIQTDYSFLTKENDGYTCRGTNQTIKWKYEQACQEHDIITEVKEEVIRGTFAHVLGFVEDLVKVRPVEDPFTLQNKFTSLNTKTSIYSTDLHITVVARPYPTTNQISTSVSLQKDKYLRPLQGIIYINPYYIPDQIQSDQTDKQEFFISLLHDMLHILGISVDSYKDYHPINSLTTHKTILCNLTVGGMKRTFLSTPFAHIFAKNMYGVDSFSGDDGSKCVSGIELENNVFYNDAELEYVSHRVYFTEIMTNSLFRNIGSVLRLTEVTLSILADSGFYEVNYRKGKPLLWGNPKSIDGVSIPDFALGSPLKTFPEGYLAKDGYSIYPSFDYKYYGTTLTEEAPKCPSETEEDYCKHKDFYNPMNETKIGHQVFDYMPLILPEKICPRGTAALNGSRQHCYPYKCTDYEKVEFILAGKDENSDKELVLECNKSNIYEKVTYNYYDQSYKSIISVSFICPYAARFCRSMELHDSNFETDPLVLKSKKTSISLGKIQKIIITISVIAIVMALAGVFVFWLIKKFKKDGSNAIFVAGHAELDEKQAAMLEDF</sequence>
<proteinExistence type="inferred from homology"/>
<evidence type="ECO:0000256" key="3">
    <source>
        <dbReference type="ARBA" id="ARBA00022723"/>
    </source>
</evidence>
<dbReference type="GO" id="GO:0004222">
    <property type="term" value="F:metalloendopeptidase activity"/>
    <property type="evidence" value="ECO:0007669"/>
    <property type="project" value="InterPro"/>
</dbReference>
<feature type="transmembrane region" description="Helical" evidence="8">
    <location>
        <begin position="538"/>
        <end position="560"/>
    </location>
</feature>
<evidence type="ECO:0000256" key="6">
    <source>
        <dbReference type="ARBA" id="ARBA00023049"/>
    </source>
</evidence>
<dbReference type="PANTHER" id="PTHR10942:SF0">
    <property type="entry name" value="LEISHMANOLYSIN-LIKE PEPTIDASE"/>
    <property type="match status" value="1"/>
</dbReference>
<evidence type="ECO:0000256" key="5">
    <source>
        <dbReference type="ARBA" id="ARBA00022833"/>
    </source>
</evidence>
<dbReference type="Gene3D" id="3.10.170.20">
    <property type="match status" value="1"/>
</dbReference>
<evidence type="ECO:0000256" key="4">
    <source>
        <dbReference type="ARBA" id="ARBA00022801"/>
    </source>
</evidence>
<keyword evidence="4" id="KW-0378">Hydrolase</keyword>
<dbReference type="RefSeq" id="XP_001317276.1">
    <property type="nucleotide sequence ID" value="XM_001317241.1"/>
</dbReference>
<dbReference type="VEuPathDB" id="TrichDB:TVAG_191500"/>
<feature type="binding site" evidence="7">
    <location>
        <position position="194"/>
    </location>
    <ligand>
        <name>Zn(2+)</name>
        <dbReference type="ChEBI" id="CHEBI:29105"/>
        <note>catalytic</note>
    </ligand>
</feature>
<dbReference type="GO" id="GO:0046872">
    <property type="term" value="F:metal ion binding"/>
    <property type="evidence" value="ECO:0007669"/>
    <property type="project" value="UniProtKB-KW"/>
</dbReference>
<dbReference type="EMBL" id="DS113458">
    <property type="protein sequence ID" value="EAY05053.1"/>
    <property type="molecule type" value="Genomic_DNA"/>
</dbReference>
<dbReference type="FunFam" id="3.90.132.10:FF:000007">
    <property type="entry name" value="GP63-like"/>
    <property type="match status" value="1"/>
</dbReference>
<dbReference type="GO" id="GO:0016020">
    <property type="term" value="C:membrane"/>
    <property type="evidence" value="ECO:0007669"/>
    <property type="project" value="InterPro"/>
</dbReference>
<evidence type="ECO:0000313" key="10">
    <source>
        <dbReference type="Proteomes" id="UP000001542"/>
    </source>
</evidence>
<evidence type="ECO:0000256" key="7">
    <source>
        <dbReference type="PIRSR" id="PIRSR601577-2"/>
    </source>
</evidence>
<dbReference type="GO" id="GO:0008233">
    <property type="term" value="F:peptidase activity"/>
    <property type="evidence" value="ECO:0000318"/>
    <property type="project" value="GO_Central"/>
</dbReference>
<protein>
    <submittedName>
        <fullName evidence="9">GP63-like</fullName>
    </submittedName>
</protein>
<evidence type="ECO:0000313" key="9">
    <source>
        <dbReference type="EMBL" id="EAY05053.1"/>
    </source>
</evidence>
<keyword evidence="8" id="KW-0472">Membrane</keyword>
<dbReference type="VEuPathDB" id="TrichDB:TVAGG3_0976490"/>
<gene>
    <name evidence="9" type="ORF">TVAG_191500</name>
</gene>
<keyword evidence="3 7" id="KW-0479">Metal-binding</keyword>
<dbReference type="GO" id="GO:0005737">
    <property type="term" value="C:cytoplasm"/>
    <property type="evidence" value="ECO:0000318"/>
    <property type="project" value="GO_Central"/>
</dbReference>
<reference evidence="9" key="2">
    <citation type="journal article" date="2007" name="Science">
        <title>Draft genome sequence of the sexually transmitted pathogen Trichomonas vaginalis.</title>
        <authorList>
            <person name="Carlton J.M."/>
            <person name="Hirt R.P."/>
            <person name="Silva J.C."/>
            <person name="Delcher A.L."/>
            <person name="Schatz M."/>
            <person name="Zhao Q."/>
            <person name="Wortman J.R."/>
            <person name="Bidwell S.L."/>
            <person name="Alsmark U.C.M."/>
            <person name="Besteiro S."/>
            <person name="Sicheritz-Ponten T."/>
            <person name="Noel C.J."/>
            <person name="Dacks J.B."/>
            <person name="Foster P.G."/>
            <person name="Simillion C."/>
            <person name="Van de Peer Y."/>
            <person name="Miranda-Saavedra D."/>
            <person name="Barton G.J."/>
            <person name="Westrop G.D."/>
            <person name="Mueller S."/>
            <person name="Dessi D."/>
            <person name="Fiori P.L."/>
            <person name="Ren Q."/>
            <person name="Paulsen I."/>
            <person name="Zhang H."/>
            <person name="Bastida-Corcuera F.D."/>
            <person name="Simoes-Barbosa A."/>
            <person name="Brown M.T."/>
            <person name="Hayes R.D."/>
            <person name="Mukherjee M."/>
            <person name="Okumura C.Y."/>
            <person name="Schneider R."/>
            <person name="Smith A.J."/>
            <person name="Vanacova S."/>
            <person name="Villalvazo M."/>
            <person name="Haas B.J."/>
            <person name="Pertea M."/>
            <person name="Feldblyum T.V."/>
            <person name="Utterback T.R."/>
            <person name="Shu C.L."/>
            <person name="Osoegawa K."/>
            <person name="de Jong P.J."/>
            <person name="Hrdy I."/>
            <person name="Horvathova L."/>
            <person name="Zubacova Z."/>
            <person name="Dolezal P."/>
            <person name="Malik S.B."/>
            <person name="Logsdon J.M. Jr."/>
            <person name="Henze K."/>
            <person name="Gupta A."/>
            <person name="Wang C.C."/>
            <person name="Dunne R.L."/>
            <person name="Upcroft J.A."/>
            <person name="Upcroft P."/>
            <person name="White O."/>
            <person name="Salzberg S.L."/>
            <person name="Tang P."/>
            <person name="Chiu C.-H."/>
            <person name="Lee Y.-S."/>
            <person name="Embley T.M."/>
            <person name="Coombs G.H."/>
            <person name="Mottram J.C."/>
            <person name="Tachezy J."/>
            <person name="Fraser-Liggett C.M."/>
            <person name="Johnson P.J."/>
        </authorList>
    </citation>
    <scope>NUCLEOTIDE SEQUENCE [LARGE SCALE GENOMIC DNA]</scope>
    <source>
        <strain evidence="9">G3</strain>
    </source>
</reference>
<keyword evidence="5 7" id="KW-0862">Zinc</keyword>
<organism evidence="9 10">
    <name type="scientific">Trichomonas vaginalis (strain ATCC PRA-98 / G3)</name>
    <dbReference type="NCBI Taxonomy" id="412133"/>
    <lineage>
        <taxon>Eukaryota</taxon>
        <taxon>Metamonada</taxon>
        <taxon>Parabasalia</taxon>
        <taxon>Trichomonadida</taxon>
        <taxon>Trichomonadidae</taxon>
        <taxon>Trichomonas</taxon>
    </lineage>
</organism>
<keyword evidence="8" id="KW-1133">Transmembrane helix</keyword>
<dbReference type="GO" id="GO:0006508">
    <property type="term" value="P:proteolysis"/>
    <property type="evidence" value="ECO:0007669"/>
    <property type="project" value="UniProtKB-KW"/>
</dbReference>
<dbReference type="InParanoid" id="A2EQK6"/>
<keyword evidence="8" id="KW-0812">Transmembrane</keyword>
<reference evidence="9" key="1">
    <citation type="submission" date="2006-10" db="EMBL/GenBank/DDBJ databases">
        <authorList>
            <person name="Amadeo P."/>
            <person name="Zhao Q."/>
            <person name="Wortman J."/>
            <person name="Fraser-Liggett C."/>
            <person name="Carlton J."/>
        </authorList>
    </citation>
    <scope>NUCLEOTIDE SEQUENCE</scope>
    <source>
        <strain evidence="9">G3</strain>
    </source>
</reference>
<keyword evidence="6 7" id="KW-0482">Metalloprotease</keyword>
<evidence type="ECO:0000256" key="8">
    <source>
        <dbReference type="SAM" id="Phobius"/>
    </source>
</evidence>
<dbReference type="Gene3D" id="3.90.132.10">
    <property type="entry name" value="Leishmanolysin , domain 2"/>
    <property type="match status" value="1"/>
</dbReference>
<dbReference type="KEGG" id="tva:4762918"/>
<dbReference type="FunFam" id="3.10.170.20:FF:000003">
    <property type="entry name" value="GP63-like"/>
    <property type="match status" value="1"/>
</dbReference>
<evidence type="ECO:0000256" key="1">
    <source>
        <dbReference type="ARBA" id="ARBA00005860"/>
    </source>
</evidence>